<reference evidence="2 3" key="1">
    <citation type="submission" date="2019-02" db="EMBL/GenBank/DDBJ databases">
        <title>Deep-cultivation of Planctomycetes and their phenomic and genomic characterization uncovers novel biology.</title>
        <authorList>
            <person name="Wiegand S."/>
            <person name="Jogler M."/>
            <person name="Boedeker C."/>
            <person name="Pinto D."/>
            <person name="Vollmers J."/>
            <person name="Rivas-Marin E."/>
            <person name="Kohn T."/>
            <person name="Peeters S.H."/>
            <person name="Heuer A."/>
            <person name="Rast P."/>
            <person name="Oberbeckmann S."/>
            <person name="Bunk B."/>
            <person name="Jeske O."/>
            <person name="Meyerdierks A."/>
            <person name="Storesund J.E."/>
            <person name="Kallscheuer N."/>
            <person name="Luecker S."/>
            <person name="Lage O.M."/>
            <person name="Pohl T."/>
            <person name="Merkel B.J."/>
            <person name="Hornburger P."/>
            <person name="Mueller R.-W."/>
            <person name="Bruemmer F."/>
            <person name="Labrenz M."/>
            <person name="Spormann A.M."/>
            <person name="Op den Camp H."/>
            <person name="Overmann J."/>
            <person name="Amann R."/>
            <person name="Jetten M.S.M."/>
            <person name="Mascher T."/>
            <person name="Medema M.H."/>
            <person name="Devos D.P."/>
            <person name="Kaster A.-K."/>
            <person name="Ovreas L."/>
            <person name="Rohde M."/>
            <person name="Galperin M.Y."/>
            <person name="Jogler C."/>
        </authorList>
    </citation>
    <scope>NUCLEOTIDE SEQUENCE [LARGE SCALE GENOMIC DNA]</scope>
    <source>
        <strain evidence="2 3">Pan189</strain>
    </source>
</reference>
<sequence length="57" mass="6960">MWSAVLDIWYTAVDWFWFYVRFVIQLWEQMTPLHYAILLTTIAIMGFVLMGRSMKRL</sequence>
<dbReference type="RefSeq" id="WP_310821241.1">
    <property type="nucleotide sequence ID" value="NZ_CP036268.1"/>
</dbReference>
<dbReference type="KEGG" id="svp:Pan189_16900"/>
<accession>A0A517R090</accession>
<protein>
    <submittedName>
        <fullName evidence="2">Uncharacterized protein</fullName>
    </submittedName>
</protein>
<organism evidence="2 3">
    <name type="scientific">Stratiformator vulcanicus</name>
    <dbReference type="NCBI Taxonomy" id="2527980"/>
    <lineage>
        <taxon>Bacteria</taxon>
        <taxon>Pseudomonadati</taxon>
        <taxon>Planctomycetota</taxon>
        <taxon>Planctomycetia</taxon>
        <taxon>Planctomycetales</taxon>
        <taxon>Planctomycetaceae</taxon>
        <taxon>Stratiformator</taxon>
    </lineage>
</organism>
<keyword evidence="1" id="KW-0812">Transmembrane</keyword>
<keyword evidence="3" id="KW-1185">Reference proteome</keyword>
<dbReference type="EMBL" id="CP036268">
    <property type="protein sequence ID" value="QDT37317.1"/>
    <property type="molecule type" value="Genomic_DNA"/>
</dbReference>
<evidence type="ECO:0000313" key="3">
    <source>
        <dbReference type="Proteomes" id="UP000317318"/>
    </source>
</evidence>
<proteinExistence type="predicted"/>
<dbReference type="Proteomes" id="UP000317318">
    <property type="component" value="Chromosome"/>
</dbReference>
<evidence type="ECO:0000256" key="1">
    <source>
        <dbReference type="SAM" id="Phobius"/>
    </source>
</evidence>
<feature type="transmembrane region" description="Helical" evidence="1">
    <location>
        <begin position="33"/>
        <end position="51"/>
    </location>
</feature>
<name>A0A517R090_9PLAN</name>
<dbReference type="AlphaFoldDB" id="A0A517R090"/>
<keyword evidence="1" id="KW-0472">Membrane</keyword>
<evidence type="ECO:0000313" key="2">
    <source>
        <dbReference type="EMBL" id="QDT37317.1"/>
    </source>
</evidence>
<keyword evidence="1" id="KW-1133">Transmembrane helix</keyword>
<gene>
    <name evidence="2" type="ORF">Pan189_16900</name>
</gene>